<evidence type="ECO:0000256" key="2">
    <source>
        <dbReference type="SAM" id="Phobius"/>
    </source>
</evidence>
<sequence length="287" mass="32212">MRDRFTFSNQITRRFAYRNYNKPLRPIVIFTCLVSLVWSLVLAVRFLQDKNDGNETTRMRMFDLILSILFFCIAGLETFGLVATFTQKIVLAKTYFVLSGIAAIITFSAELIRLIAHFVTKSDLTNACRAELTGTQAITLSGAVANIDGAEAQKLCEDDWRRGIWWDLGWLVLTSCLALLFTGLAAAYYHQLLDPSFSRTTTGALNDNPNQASNGSRAPARDGANLYPMEPYHPMAYHTPPQDLPFVPPQYPMPPEYRQVYDPVHYPGADDKKDGLERVSLSDGPSK</sequence>
<keyword evidence="2" id="KW-0812">Transmembrane</keyword>
<dbReference type="OrthoDB" id="3352285at2759"/>
<accession>A0A9Q3IU56</accession>
<feature type="compositionally biased region" description="Polar residues" evidence="1">
    <location>
        <begin position="203"/>
        <end position="216"/>
    </location>
</feature>
<evidence type="ECO:0000313" key="3">
    <source>
        <dbReference type="EMBL" id="MBW0550193.1"/>
    </source>
</evidence>
<feature type="region of interest" description="Disordered" evidence="1">
    <location>
        <begin position="203"/>
        <end position="225"/>
    </location>
</feature>
<feature type="transmembrane region" description="Helical" evidence="2">
    <location>
        <begin position="64"/>
        <end position="83"/>
    </location>
</feature>
<feature type="transmembrane region" description="Helical" evidence="2">
    <location>
        <begin position="95"/>
        <end position="116"/>
    </location>
</feature>
<keyword evidence="4" id="KW-1185">Reference proteome</keyword>
<reference evidence="3" key="1">
    <citation type="submission" date="2021-03" db="EMBL/GenBank/DDBJ databases">
        <title>Draft genome sequence of rust myrtle Austropuccinia psidii MF-1, a brazilian biotype.</title>
        <authorList>
            <person name="Quecine M.C."/>
            <person name="Pachon D.M.R."/>
            <person name="Bonatelli M.L."/>
            <person name="Correr F.H."/>
            <person name="Franceschini L.M."/>
            <person name="Leite T.F."/>
            <person name="Margarido G.R.A."/>
            <person name="Almeida C.A."/>
            <person name="Ferrarezi J.A."/>
            <person name="Labate C.A."/>
        </authorList>
    </citation>
    <scope>NUCLEOTIDE SEQUENCE</scope>
    <source>
        <strain evidence="3">MF-1</strain>
    </source>
</reference>
<protein>
    <submittedName>
        <fullName evidence="3">Uncharacterized protein</fullName>
    </submittedName>
</protein>
<proteinExistence type="predicted"/>
<comment type="caution">
    <text evidence="3">The sequence shown here is derived from an EMBL/GenBank/DDBJ whole genome shotgun (WGS) entry which is preliminary data.</text>
</comment>
<feature type="transmembrane region" description="Helical" evidence="2">
    <location>
        <begin position="23"/>
        <end position="44"/>
    </location>
</feature>
<feature type="compositionally biased region" description="Basic and acidic residues" evidence="1">
    <location>
        <begin position="268"/>
        <end position="277"/>
    </location>
</feature>
<feature type="region of interest" description="Disordered" evidence="1">
    <location>
        <begin position="258"/>
        <end position="287"/>
    </location>
</feature>
<evidence type="ECO:0000256" key="1">
    <source>
        <dbReference type="SAM" id="MobiDB-lite"/>
    </source>
</evidence>
<dbReference type="Proteomes" id="UP000765509">
    <property type="component" value="Unassembled WGS sequence"/>
</dbReference>
<feature type="transmembrane region" description="Helical" evidence="2">
    <location>
        <begin position="168"/>
        <end position="189"/>
    </location>
</feature>
<evidence type="ECO:0000313" key="4">
    <source>
        <dbReference type="Proteomes" id="UP000765509"/>
    </source>
</evidence>
<keyword evidence="2" id="KW-0472">Membrane</keyword>
<organism evidence="3 4">
    <name type="scientific">Austropuccinia psidii MF-1</name>
    <dbReference type="NCBI Taxonomy" id="1389203"/>
    <lineage>
        <taxon>Eukaryota</taxon>
        <taxon>Fungi</taxon>
        <taxon>Dikarya</taxon>
        <taxon>Basidiomycota</taxon>
        <taxon>Pucciniomycotina</taxon>
        <taxon>Pucciniomycetes</taxon>
        <taxon>Pucciniales</taxon>
        <taxon>Sphaerophragmiaceae</taxon>
        <taxon>Austropuccinia</taxon>
    </lineage>
</organism>
<name>A0A9Q3IU56_9BASI</name>
<gene>
    <name evidence="3" type="ORF">O181_089908</name>
</gene>
<keyword evidence="2" id="KW-1133">Transmembrane helix</keyword>
<dbReference type="AlphaFoldDB" id="A0A9Q3IU56"/>
<dbReference type="EMBL" id="AVOT02055702">
    <property type="protein sequence ID" value="MBW0550193.1"/>
    <property type="molecule type" value="Genomic_DNA"/>
</dbReference>